<dbReference type="SUPFAM" id="SSF52821">
    <property type="entry name" value="Rhodanese/Cell cycle control phosphatase"/>
    <property type="match status" value="1"/>
</dbReference>
<evidence type="ECO:0000259" key="6">
    <source>
        <dbReference type="PROSITE" id="PS50206"/>
    </source>
</evidence>
<feature type="compositionally biased region" description="Pro residues" evidence="3">
    <location>
        <begin position="137"/>
        <end position="146"/>
    </location>
</feature>
<feature type="domain" description="Rhodanese" evidence="6">
    <location>
        <begin position="165"/>
        <end position="280"/>
    </location>
</feature>
<dbReference type="PRINTS" id="PR00700">
    <property type="entry name" value="PRTYPHPHTASE"/>
</dbReference>
<feature type="compositionally biased region" description="Low complexity" evidence="3">
    <location>
        <begin position="1064"/>
        <end position="1078"/>
    </location>
</feature>
<feature type="region of interest" description="Disordered" evidence="3">
    <location>
        <begin position="54"/>
        <end position="146"/>
    </location>
</feature>
<dbReference type="InterPro" id="IPR001763">
    <property type="entry name" value="Rhodanese-like_dom"/>
</dbReference>
<evidence type="ECO:0000256" key="1">
    <source>
        <dbReference type="ARBA" id="ARBA00009649"/>
    </source>
</evidence>
<dbReference type="HOGENOM" id="CLU_002713_0_0_1"/>
<organism evidence="7 8">
    <name type="scientific">Phlebiopsis gigantea (strain 11061_1 CR5-6)</name>
    <name type="common">White-rot fungus</name>
    <name type="synonym">Peniophora gigantea</name>
    <dbReference type="NCBI Taxonomy" id="745531"/>
    <lineage>
        <taxon>Eukaryota</taxon>
        <taxon>Fungi</taxon>
        <taxon>Dikarya</taxon>
        <taxon>Basidiomycota</taxon>
        <taxon>Agaricomycotina</taxon>
        <taxon>Agaricomycetes</taxon>
        <taxon>Polyporales</taxon>
        <taxon>Phanerochaetaceae</taxon>
        <taxon>Phlebiopsis</taxon>
    </lineage>
</organism>
<feature type="compositionally biased region" description="Basic and acidic residues" evidence="3">
    <location>
        <begin position="1506"/>
        <end position="1515"/>
    </location>
</feature>
<dbReference type="SUPFAM" id="SSF52799">
    <property type="entry name" value="(Phosphotyrosine protein) phosphatases II"/>
    <property type="match status" value="1"/>
</dbReference>
<dbReference type="InterPro" id="IPR003595">
    <property type="entry name" value="Tyr_Pase_cat"/>
</dbReference>
<evidence type="ECO:0000313" key="8">
    <source>
        <dbReference type="Proteomes" id="UP000053257"/>
    </source>
</evidence>
<dbReference type="PANTHER" id="PTHR19134">
    <property type="entry name" value="RECEPTOR-TYPE TYROSINE-PROTEIN PHOSPHATASE"/>
    <property type="match status" value="1"/>
</dbReference>
<feature type="region of interest" description="Disordered" evidence="3">
    <location>
        <begin position="1305"/>
        <end position="1339"/>
    </location>
</feature>
<evidence type="ECO:0000256" key="3">
    <source>
        <dbReference type="SAM" id="MobiDB-lite"/>
    </source>
</evidence>
<evidence type="ECO:0000259" key="4">
    <source>
        <dbReference type="PROSITE" id="PS50055"/>
    </source>
</evidence>
<feature type="compositionally biased region" description="Low complexity" evidence="3">
    <location>
        <begin position="388"/>
        <end position="400"/>
    </location>
</feature>
<dbReference type="InterPro" id="IPR000242">
    <property type="entry name" value="PTP_cat"/>
</dbReference>
<feature type="compositionally biased region" description="Polar residues" evidence="3">
    <location>
        <begin position="1479"/>
        <end position="1490"/>
    </location>
</feature>
<proteinExistence type="inferred from homology"/>
<dbReference type="PROSITE" id="PS00383">
    <property type="entry name" value="TYR_PHOSPHATASE_1"/>
    <property type="match status" value="1"/>
</dbReference>
<dbReference type="PROSITE" id="PS50206">
    <property type="entry name" value="RHODANESE_3"/>
    <property type="match status" value="1"/>
</dbReference>
<dbReference type="PROSITE" id="PS50056">
    <property type="entry name" value="TYR_PHOSPHATASE_2"/>
    <property type="match status" value="1"/>
</dbReference>
<protein>
    <recommendedName>
        <fullName evidence="2">protein-tyrosine-phosphatase</fullName>
        <ecNumber evidence="2">3.1.3.48</ecNumber>
    </recommendedName>
</protein>
<comment type="similarity">
    <text evidence="1">Belongs to the protein-tyrosine phosphatase family. Non-receptor class subfamily.</text>
</comment>
<dbReference type="Proteomes" id="UP000053257">
    <property type="component" value="Unassembled WGS sequence"/>
</dbReference>
<dbReference type="InterPro" id="IPR016130">
    <property type="entry name" value="Tyr_Pase_AS"/>
</dbReference>
<dbReference type="EMBL" id="KN840588">
    <property type="protein sequence ID" value="KIP04071.1"/>
    <property type="molecule type" value="Genomic_DNA"/>
</dbReference>
<evidence type="ECO:0000313" key="7">
    <source>
        <dbReference type="EMBL" id="KIP04071.1"/>
    </source>
</evidence>
<feature type="compositionally biased region" description="Low complexity" evidence="3">
    <location>
        <begin position="305"/>
        <end position="314"/>
    </location>
</feature>
<feature type="region of interest" description="Disordered" evidence="3">
    <location>
        <begin position="1051"/>
        <end position="1129"/>
    </location>
</feature>
<accession>A0A0C3RTL1</accession>
<feature type="region of interest" description="Disordered" evidence="3">
    <location>
        <begin position="388"/>
        <end position="408"/>
    </location>
</feature>
<dbReference type="InterPro" id="IPR029021">
    <property type="entry name" value="Prot-tyrosine_phosphatase-like"/>
</dbReference>
<feature type="domain" description="Tyrosine specific protein phosphatases" evidence="5">
    <location>
        <begin position="1020"/>
        <end position="1043"/>
    </location>
</feature>
<sequence>MDFFTATRAPDAASAPAVAASVGPTAPLQNTASEGVDAFAEAINARYSRAGTSLIPLSPNQHGSTAATAEQPLQPPAPTSLPFSPIMPADRSPVLSLRVPPPLRSSSTTTPTTSPSTTAKSQAQLRLPSLPSSSLPQQPPTFSPAPLPPSAFTALLPTVLPSVLAESAVLILDIRPHNAYATARLPSALSISVPSTLLKRPLFSLDRLAQMLSPATRARFAAWPTASRILIYDADTSSLTEGGNILGLLRKLRKEGFAGELGWIKGGFKAIWREQYDLVDHDSPAEDEDEDGELSSLQSAPGPPRAAALALEPGVGPSRVNSAPATTSSFPPSLAPSGFLRPKNLPMSAFLSSTTTSQRPYRSGVSANAIPSTPIFTQADPFASLGVTGVSSSSLPGTSSHPAPTGQPFALRLPPTSGRTPSVASASTIPEGRTLHVFPPRAGGHGPGAPVDISSSLPTQGAGAAYGMVPRERPHHQSFPGVGPPAQSVPFNPFFDTIRQNLELGGGRGSGEGIPLKLSRRVRRRVSELPFDWLREIARKSGKVSEENTSADSDKEEKPMPGMKARGALGASDVSESEDELAGTHHHRRRRLDSKLHKTVLRATAASSIPAADSPPDDGDELAKVLSMQFYKIELGEQRRLMGVMEHHSMESSTVVAEDASSARAVARMSQAMSKSATVGGFSLNAQGIPSGGVCGPIPMVPRSAREAKPMAAQAGQRNTGSVAARMLSTSVSEAGGALVGAGARKGVDREKSFPFSITAGVEKGDKNRYRNIWPFEHARVRLHKARPEDDDYMNASYVQPLGTTKRYIATQGPLPSTFADFWTLCWQENVHVIVMLTREVESALVKCGNYWTEGQYGPLHLKLVSTSDTAERERRRRDSEMSSGFFNIPQARAIKEEAEEQTIRRVFELTHSGYPKVPPRTITQLQYLDWPDLDVPKDPRGLLNLMREVDEVVERSRQRGVKMWGEGPLGQQATPALTPLEESKSASASSSDEEADGREVIARAGIDPATGVAHHALVNPPVLLHCSAGVGRTGGFIAVDAVLDGVRREMRKRREQQAHAKLSSSSGTRSPASSATPGESDETMEIDDRSSVNGSPVRGESLPVAVSAGVDKSDLPPAGGVPMEVDSDAPQVSGVIQPSVGLINEVRLQHAHLKQAGASAPIQGRDFVSKDTPQTTIVSPAPLVASPLGTSSATSSLASLVSGHRSPSTSAPSTSNSRTSHSRTSGSVSSRNTNSTTSLNSFVKSSEALIPEDHGMFSISPAAISGSVYEEGARASPPNAQAPASDGGMEALRLDSWRTGIRDNESLEQEKMLPTPRTSTFDYASPRPLHEDLSPPLLSTYPEPIRRVVEDMREQRMSLCQSLRQYVFVHRAIIEGALMVVDEERRRAQEDEMLTSEKEAGSTRESTRESSADVPERPTMGALQRASLALDIDKTKDHMSALRFPAPRAVSLADVHMAEHDSLQPSPSLPSPRSKRQASPTELVQTDSSGEARLMKRPSVKRSVRSPEDADGGLKLKAMVLSSPPPGGER</sequence>
<dbReference type="PANTHER" id="PTHR19134:SF561">
    <property type="entry name" value="PROTEIN TYROSINE PHOSPHATASE 36E, ISOFORM A"/>
    <property type="match status" value="1"/>
</dbReference>
<feature type="region of interest" description="Disordered" evidence="3">
    <location>
        <begin position="282"/>
        <end position="337"/>
    </location>
</feature>
<feature type="compositionally biased region" description="Basic residues" evidence="3">
    <location>
        <begin position="1496"/>
        <end position="1505"/>
    </location>
</feature>
<feature type="compositionally biased region" description="Low complexity" evidence="3">
    <location>
        <begin position="322"/>
        <end position="337"/>
    </location>
</feature>
<keyword evidence="8" id="KW-1185">Reference proteome</keyword>
<gene>
    <name evidence="7" type="ORF">PHLGIDRAFT_129772</name>
</gene>
<reference evidence="7 8" key="1">
    <citation type="journal article" date="2014" name="PLoS Genet.">
        <title>Analysis of the Phlebiopsis gigantea genome, transcriptome and secretome provides insight into its pioneer colonization strategies of wood.</title>
        <authorList>
            <person name="Hori C."/>
            <person name="Ishida T."/>
            <person name="Igarashi K."/>
            <person name="Samejima M."/>
            <person name="Suzuki H."/>
            <person name="Master E."/>
            <person name="Ferreira P."/>
            <person name="Ruiz-Duenas F.J."/>
            <person name="Held B."/>
            <person name="Canessa P."/>
            <person name="Larrondo L.F."/>
            <person name="Schmoll M."/>
            <person name="Druzhinina I.S."/>
            <person name="Kubicek C.P."/>
            <person name="Gaskell J.A."/>
            <person name="Kersten P."/>
            <person name="St John F."/>
            <person name="Glasner J."/>
            <person name="Sabat G."/>
            <person name="Splinter BonDurant S."/>
            <person name="Syed K."/>
            <person name="Yadav J."/>
            <person name="Mgbeahuruike A.C."/>
            <person name="Kovalchuk A."/>
            <person name="Asiegbu F.O."/>
            <person name="Lackner G."/>
            <person name="Hoffmeister D."/>
            <person name="Rencoret J."/>
            <person name="Gutierrez A."/>
            <person name="Sun H."/>
            <person name="Lindquist E."/>
            <person name="Barry K."/>
            <person name="Riley R."/>
            <person name="Grigoriev I.V."/>
            <person name="Henrissat B."/>
            <person name="Kues U."/>
            <person name="Berka R.M."/>
            <person name="Martinez A.T."/>
            <person name="Covert S.F."/>
            <person name="Blanchette R.A."/>
            <person name="Cullen D."/>
        </authorList>
    </citation>
    <scope>NUCLEOTIDE SEQUENCE [LARGE SCALE GENOMIC DNA]</scope>
    <source>
        <strain evidence="7 8">11061_1 CR5-6</strain>
    </source>
</reference>
<feature type="region of interest" description="Disordered" evidence="3">
    <location>
        <begin position="1390"/>
        <end position="1422"/>
    </location>
</feature>
<feature type="region of interest" description="Disordered" evidence="3">
    <location>
        <begin position="542"/>
        <end position="596"/>
    </location>
</feature>
<feature type="domain" description="Tyrosine-protein phosphatase" evidence="4">
    <location>
        <begin position="766"/>
        <end position="1050"/>
    </location>
</feature>
<dbReference type="EC" id="3.1.3.48" evidence="2"/>
<name>A0A0C3RTL1_PHLG1</name>
<evidence type="ECO:0000256" key="2">
    <source>
        <dbReference type="ARBA" id="ARBA00013064"/>
    </source>
</evidence>
<feature type="compositionally biased region" description="Basic and acidic residues" evidence="3">
    <location>
        <begin position="1390"/>
        <end position="1417"/>
    </location>
</feature>
<dbReference type="SMART" id="SM00194">
    <property type="entry name" value="PTPc"/>
    <property type="match status" value="1"/>
</dbReference>
<feature type="compositionally biased region" description="Polar residues" evidence="3">
    <location>
        <begin position="58"/>
        <end position="68"/>
    </location>
</feature>
<dbReference type="OrthoDB" id="6058203at2759"/>
<feature type="region of interest" description="Disordered" evidence="3">
    <location>
        <begin position="963"/>
        <end position="998"/>
    </location>
</feature>
<evidence type="ECO:0000259" key="5">
    <source>
        <dbReference type="PROSITE" id="PS50056"/>
    </source>
</evidence>
<dbReference type="InterPro" id="IPR036873">
    <property type="entry name" value="Rhodanese-like_dom_sf"/>
</dbReference>
<feature type="compositionally biased region" description="Basic residues" evidence="3">
    <location>
        <begin position="584"/>
        <end position="596"/>
    </location>
</feature>
<dbReference type="SMART" id="SM00404">
    <property type="entry name" value="PTPc_motif"/>
    <property type="match status" value="1"/>
</dbReference>
<dbReference type="STRING" id="745531.A0A0C3RTL1"/>
<feature type="region of interest" description="Disordered" evidence="3">
    <location>
        <begin position="1460"/>
        <end position="1531"/>
    </location>
</feature>
<dbReference type="Gene3D" id="3.40.250.10">
    <property type="entry name" value="Rhodanese-like domain"/>
    <property type="match status" value="1"/>
</dbReference>
<dbReference type="GO" id="GO:0004725">
    <property type="term" value="F:protein tyrosine phosphatase activity"/>
    <property type="evidence" value="ECO:0007669"/>
    <property type="project" value="UniProtKB-EC"/>
</dbReference>
<feature type="compositionally biased region" description="Low complexity" evidence="3">
    <location>
        <begin position="91"/>
        <end position="136"/>
    </location>
</feature>
<dbReference type="Pfam" id="PF00102">
    <property type="entry name" value="Y_phosphatase"/>
    <property type="match status" value="2"/>
</dbReference>
<dbReference type="InterPro" id="IPR000387">
    <property type="entry name" value="Tyr_Pase_dom"/>
</dbReference>
<feature type="region of interest" description="Disordered" evidence="3">
    <location>
        <begin position="1197"/>
        <end position="1240"/>
    </location>
</feature>
<dbReference type="InterPro" id="IPR050348">
    <property type="entry name" value="Protein-Tyr_Phosphatase"/>
</dbReference>
<dbReference type="Gene3D" id="3.90.190.10">
    <property type="entry name" value="Protein tyrosine phosphatase superfamily"/>
    <property type="match status" value="2"/>
</dbReference>
<dbReference type="PROSITE" id="PS50055">
    <property type="entry name" value="TYR_PHOSPHATASE_PTP"/>
    <property type="match status" value="1"/>
</dbReference>
<feature type="compositionally biased region" description="Basic and acidic residues" evidence="3">
    <location>
        <begin position="542"/>
        <end position="559"/>
    </location>
</feature>